<keyword evidence="3" id="KW-0698">rRNA processing</keyword>
<dbReference type="GO" id="GO:0006364">
    <property type="term" value="P:rRNA processing"/>
    <property type="evidence" value="ECO:0007669"/>
    <property type="project" value="UniProtKB-KW"/>
</dbReference>
<evidence type="ECO:0000256" key="9">
    <source>
        <dbReference type="SAM" id="MobiDB-lite"/>
    </source>
</evidence>
<feature type="repeat" description="WD" evidence="8">
    <location>
        <begin position="368"/>
        <end position="409"/>
    </location>
</feature>
<dbReference type="GO" id="GO:2000234">
    <property type="term" value="P:positive regulation of rRNA processing"/>
    <property type="evidence" value="ECO:0007669"/>
    <property type="project" value="TreeGrafter"/>
</dbReference>
<dbReference type="Pfam" id="PF00400">
    <property type="entry name" value="WD40"/>
    <property type="match status" value="1"/>
</dbReference>
<dbReference type="InterPro" id="IPR001680">
    <property type="entry name" value="WD40_rpt"/>
</dbReference>
<dbReference type="CDD" id="cd23952">
    <property type="entry name" value="Utp17_CTD"/>
    <property type="match status" value="1"/>
</dbReference>
<dbReference type="GO" id="GO:0045943">
    <property type="term" value="P:positive regulation of transcription by RNA polymerase I"/>
    <property type="evidence" value="ECO:0007669"/>
    <property type="project" value="InterPro"/>
</dbReference>
<organism evidence="10 11">
    <name type="scientific">Podospora didyma</name>
    <dbReference type="NCBI Taxonomy" id="330526"/>
    <lineage>
        <taxon>Eukaryota</taxon>
        <taxon>Fungi</taxon>
        <taxon>Dikarya</taxon>
        <taxon>Ascomycota</taxon>
        <taxon>Pezizomycotina</taxon>
        <taxon>Sordariomycetes</taxon>
        <taxon>Sordariomycetidae</taxon>
        <taxon>Sordariales</taxon>
        <taxon>Podosporaceae</taxon>
        <taxon>Podospora</taxon>
    </lineage>
</organism>
<keyword evidence="2" id="KW-0690">Ribosome biogenesis</keyword>
<evidence type="ECO:0000313" key="10">
    <source>
        <dbReference type="EMBL" id="KAK3393762.1"/>
    </source>
</evidence>
<comment type="caution">
    <text evidence="10">The sequence shown here is derived from an EMBL/GenBank/DDBJ whole genome shotgun (WGS) entry which is preliminary data.</text>
</comment>
<evidence type="ECO:0000256" key="7">
    <source>
        <dbReference type="ARBA" id="ARBA00023242"/>
    </source>
</evidence>
<feature type="compositionally biased region" description="Basic and acidic residues" evidence="9">
    <location>
        <begin position="46"/>
        <end position="62"/>
    </location>
</feature>
<dbReference type="GO" id="GO:0032040">
    <property type="term" value="C:small-subunit processome"/>
    <property type="evidence" value="ECO:0007669"/>
    <property type="project" value="InterPro"/>
</dbReference>
<dbReference type="EMBL" id="JAULSW010000001">
    <property type="protein sequence ID" value="KAK3393762.1"/>
    <property type="molecule type" value="Genomic_DNA"/>
</dbReference>
<dbReference type="InterPro" id="IPR036322">
    <property type="entry name" value="WD40_repeat_dom_sf"/>
</dbReference>
<evidence type="ECO:0000256" key="8">
    <source>
        <dbReference type="PROSITE-ProRule" id="PRU00221"/>
    </source>
</evidence>
<sequence>MGSRMDANGDTASLKKRKREQKDDALLSLKRLRSKSKSNSQVNGTPDKKDPQPNDSPAKDTDGDVELPDASLEASTELVRTSETERPAAWKVSKPMGGRMLDIDPIFSLDERRNLIITYNTSIQVYSTENSLLVRRIALPITRLDNGDEPTSAHIVASSLSKNSPDHIWVAFSDGRVWNINWATGGGADTPFMIDAKKIIDMAVESVEIGNIAQDVLLILKKLTYSSGQIVAYDNKALSKNEGHLLHTYDESPQLLRSTVGGRLIVAAAKEALHVGVLGSHKNKKHASLNDLAYHFHSFAAPDTITCLDVKPTVQTNKKGGKEIQCLDLVIGCARGAIYAYNDVLSKLPGGGYGSSSAKAIPFQPRKYHWHRRAVHSVKWSEDGKYFISGGYETVLVLWQIDTGKKDFLPHLSAAIENITISHQGSSYALHLDDNSAMVLSTAEMKPTMYVSGIQSLVLGEHPSKDAVVKRVWKAVEEISMPLVTASNPRNTSQMYLCVGNGQQATIGGGVPSTPLVQVFDIASFQSVSKHAIARTNPTEANITTQGVPIIEPRVTKLAFSRDGQWLASVDEWQPPARDAETFLTGSKTTADVCQERRETFLKFWEVGEDESSLELVSRINEAHHTTHSEAIFDLASDPTSSRFATIGSDGMVRFWTSKLRRRDGLASTGPEGQQLRAWSCSRTVSLPLHGQQADLIEISTKKARSGALTFSEDGSVLFAAFGASSEAVVVAIDTETGSSRDVVSGMFRGEVRGIKALSSCLIMLSDDLTVYDIVSDELQYSFGLKDTSEAAKRLTQLAVNYESRSFALVAPVPIPAQEKLTRGAKSELLVFSVDDSEPQLVQTFPQLITSVFPAPASSGFVVVDSKAQIWSVTEGSEQAPLLQPLADLGVDGDAGVAPLDVMQDGGEASDEEMEDAGMDVDMEEDYDIHTAVVAPQRLAEIFNAAPAFAMPPIEDIFNQVAGLFSTKPVKA</sequence>
<evidence type="ECO:0000256" key="3">
    <source>
        <dbReference type="ARBA" id="ARBA00022552"/>
    </source>
</evidence>
<dbReference type="SUPFAM" id="SSF101908">
    <property type="entry name" value="Putative isomerase YbhE"/>
    <property type="match status" value="1"/>
</dbReference>
<keyword evidence="4 8" id="KW-0853">WD repeat</keyword>
<feature type="region of interest" description="Disordered" evidence="9">
    <location>
        <begin position="1"/>
        <end position="67"/>
    </location>
</feature>
<dbReference type="SMART" id="SM00320">
    <property type="entry name" value="WD40"/>
    <property type="match status" value="2"/>
</dbReference>
<keyword evidence="6" id="KW-0804">Transcription</keyword>
<dbReference type="Gene3D" id="2.130.10.10">
    <property type="entry name" value="YVTN repeat-like/Quinoprotein amine dehydrogenase"/>
    <property type="match status" value="2"/>
</dbReference>
<evidence type="ECO:0000313" key="11">
    <source>
        <dbReference type="Proteomes" id="UP001285441"/>
    </source>
</evidence>
<comment type="subcellular location">
    <subcellularLocation>
        <location evidence="1">Nucleus</location>
        <location evidence="1">Nucleolus</location>
    </subcellularLocation>
</comment>
<evidence type="ECO:0000256" key="2">
    <source>
        <dbReference type="ARBA" id="ARBA00022517"/>
    </source>
</evidence>
<dbReference type="PROSITE" id="PS50082">
    <property type="entry name" value="WD_REPEATS_2"/>
    <property type="match status" value="2"/>
</dbReference>
<dbReference type="PROSITE" id="PS50294">
    <property type="entry name" value="WD_REPEATS_REGION"/>
    <property type="match status" value="2"/>
</dbReference>
<dbReference type="GO" id="GO:0003723">
    <property type="term" value="F:RNA binding"/>
    <property type="evidence" value="ECO:0007669"/>
    <property type="project" value="InterPro"/>
</dbReference>
<keyword evidence="11" id="KW-1185">Reference proteome</keyword>
<evidence type="ECO:0000256" key="6">
    <source>
        <dbReference type="ARBA" id="ARBA00023163"/>
    </source>
</evidence>
<dbReference type="PANTHER" id="PTHR44215:SF1">
    <property type="entry name" value="WD REPEAT-CONTAINING PROTEIN 75"/>
    <property type="match status" value="1"/>
</dbReference>
<accession>A0AAE0P5J7</accession>
<dbReference type="SUPFAM" id="SSF50978">
    <property type="entry name" value="WD40 repeat-like"/>
    <property type="match status" value="1"/>
</dbReference>
<evidence type="ECO:0000256" key="4">
    <source>
        <dbReference type="ARBA" id="ARBA00022574"/>
    </source>
</evidence>
<reference evidence="10" key="1">
    <citation type="journal article" date="2023" name="Mol. Phylogenet. Evol.">
        <title>Genome-scale phylogeny and comparative genomics of the fungal order Sordariales.</title>
        <authorList>
            <person name="Hensen N."/>
            <person name="Bonometti L."/>
            <person name="Westerberg I."/>
            <person name="Brannstrom I.O."/>
            <person name="Guillou S."/>
            <person name="Cros-Aarteil S."/>
            <person name="Calhoun S."/>
            <person name="Haridas S."/>
            <person name="Kuo A."/>
            <person name="Mondo S."/>
            <person name="Pangilinan J."/>
            <person name="Riley R."/>
            <person name="LaButti K."/>
            <person name="Andreopoulos B."/>
            <person name="Lipzen A."/>
            <person name="Chen C."/>
            <person name="Yan M."/>
            <person name="Daum C."/>
            <person name="Ng V."/>
            <person name="Clum A."/>
            <person name="Steindorff A."/>
            <person name="Ohm R.A."/>
            <person name="Martin F."/>
            <person name="Silar P."/>
            <person name="Natvig D.O."/>
            <person name="Lalanne C."/>
            <person name="Gautier V."/>
            <person name="Ament-Velasquez S.L."/>
            <person name="Kruys A."/>
            <person name="Hutchinson M.I."/>
            <person name="Powell A.J."/>
            <person name="Barry K."/>
            <person name="Miller A.N."/>
            <person name="Grigoriev I.V."/>
            <person name="Debuchy R."/>
            <person name="Gladieux P."/>
            <person name="Hiltunen Thoren M."/>
            <person name="Johannesson H."/>
        </authorList>
    </citation>
    <scope>NUCLEOTIDE SEQUENCE</scope>
    <source>
        <strain evidence="10">CBS 232.78</strain>
    </source>
</reference>
<feature type="repeat" description="WD" evidence="8">
    <location>
        <begin position="625"/>
        <end position="656"/>
    </location>
</feature>
<name>A0AAE0P5J7_9PEZI</name>
<reference evidence="10" key="2">
    <citation type="submission" date="2023-06" db="EMBL/GenBank/DDBJ databases">
        <authorList>
            <consortium name="Lawrence Berkeley National Laboratory"/>
            <person name="Haridas S."/>
            <person name="Hensen N."/>
            <person name="Bonometti L."/>
            <person name="Westerberg I."/>
            <person name="Brannstrom I.O."/>
            <person name="Guillou S."/>
            <person name="Cros-Aarteil S."/>
            <person name="Calhoun S."/>
            <person name="Kuo A."/>
            <person name="Mondo S."/>
            <person name="Pangilinan J."/>
            <person name="Riley R."/>
            <person name="LaButti K."/>
            <person name="Andreopoulos B."/>
            <person name="Lipzen A."/>
            <person name="Chen C."/>
            <person name="Yanf M."/>
            <person name="Daum C."/>
            <person name="Ng V."/>
            <person name="Clum A."/>
            <person name="Steindorff A."/>
            <person name="Ohm R."/>
            <person name="Martin F."/>
            <person name="Silar P."/>
            <person name="Natvig D."/>
            <person name="Lalanne C."/>
            <person name="Gautier V."/>
            <person name="Ament-velasquez S.L."/>
            <person name="Kruys A."/>
            <person name="Hutchinson M.I."/>
            <person name="Powell A.J."/>
            <person name="Barry K."/>
            <person name="Miller A.N."/>
            <person name="Grigoriev I.V."/>
            <person name="Debuchy R."/>
            <person name="Gladieux P."/>
            <person name="Thoren M.H."/>
            <person name="Johannesson H."/>
        </authorList>
    </citation>
    <scope>NUCLEOTIDE SEQUENCE</scope>
    <source>
        <strain evidence="10">CBS 232.78</strain>
    </source>
</reference>
<dbReference type="InterPro" id="IPR015943">
    <property type="entry name" value="WD40/YVTN_repeat-like_dom_sf"/>
</dbReference>
<evidence type="ECO:0000256" key="5">
    <source>
        <dbReference type="ARBA" id="ARBA00022737"/>
    </source>
</evidence>
<dbReference type="AlphaFoldDB" id="A0AAE0P5J7"/>
<protein>
    <submittedName>
        <fullName evidence="10">WD40-repeat-containing domain protein</fullName>
    </submittedName>
</protein>
<dbReference type="InterPro" id="IPR053826">
    <property type="entry name" value="WDR75"/>
</dbReference>
<dbReference type="Pfam" id="PF23869">
    <property type="entry name" value="Beta-prop_WDR75_1st"/>
    <property type="match status" value="1"/>
</dbReference>
<keyword evidence="7" id="KW-0539">Nucleus</keyword>
<evidence type="ECO:0000256" key="1">
    <source>
        <dbReference type="ARBA" id="ARBA00004604"/>
    </source>
</evidence>
<dbReference type="PANTHER" id="PTHR44215">
    <property type="entry name" value="WD REPEAT-CONTAINING PROTEIN 75"/>
    <property type="match status" value="1"/>
</dbReference>
<proteinExistence type="predicted"/>
<dbReference type="Proteomes" id="UP001285441">
    <property type="component" value="Unassembled WGS sequence"/>
</dbReference>
<gene>
    <name evidence="10" type="ORF">B0H63DRAFT_388311</name>
</gene>
<keyword evidence="5" id="KW-0677">Repeat</keyword>